<comment type="similarity">
    <text evidence="4">Belongs to the eukaryotic ribosomal protein eS1 family.</text>
</comment>
<proteinExistence type="evidence at transcript level"/>
<dbReference type="Pfam" id="PF01015">
    <property type="entry name" value="Ribosomal_S3Ae"/>
    <property type="match status" value="1"/>
</dbReference>
<evidence type="ECO:0000256" key="3">
    <source>
        <dbReference type="ARBA" id="ARBA00023274"/>
    </source>
</evidence>
<dbReference type="AlphaFoldDB" id="F2DPA2"/>
<dbReference type="GO" id="GO:0006412">
    <property type="term" value="P:translation"/>
    <property type="evidence" value="ECO:0007669"/>
    <property type="project" value="UniProtKB-UniRule"/>
</dbReference>
<dbReference type="HAMAP" id="MF_03122">
    <property type="entry name" value="Ribosomal_eS1_euk"/>
    <property type="match status" value="1"/>
</dbReference>
<dbReference type="GO" id="GO:0003735">
    <property type="term" value="F:structural constituent of ribosome"/>
    <property type="evidence" value="ECO:0007669"/>
    <property type="project" value="UniProtKB-UniRule"/>
</dbReference>
<evidence type="ECO:0000256" key="5">
    <source>
        <dbReference type="SAM" id="MobiDB-lite"/>
    </source>
</evidence>
<dbReference type="GO" id="GO:0022627">
    <property type="term" value="C:cytosolic small ribosomal subunit"/>
    <property type="evidence" value="ECO:0007669"/>
    <property type="project" value="UniProtKB-UniRule"/>
</dbReference>
<evidence type="ECO:0000313" key="6">
    <source>
        <dbReference type="EMBL" id="BAJ96923.1"/>
    </source>
</evidence>
<dbReference type="InterPro" id="IPR001593">
    <property type="entry name" value="Ribosomal_eS1"/>
</dbReference>
<reference evidence="6" key="1">
    <citation type="journal article" date="2011" name="Plant Physiol.">
        <title>Comprehensive sequence analysis of 24,783 barley full-length cDNAs derived from 12 clone libraries.</title>
        <authorList>
            <person name="Matsumoto T."/>
            <person name="Tanaka T."/>
            <person name="Sakai H."/>
            <person name="Amano N."/>
            <person name="Kanamori H."/>
            <person name="Kurita K."/>
            <person name="Kikuta A."/>
            <person name="Kamiya K."/>
            <person name="Yamamoto M."/>
            <person name="Ikawa H."/>
            <person name="Fujii N."/>
            <person name="Hori K."/>
            <person name="Itoh T."/>
            <person name="Sato K."/>
        </authorList>
    </citation>
    <scope>NUCLEOTIDE SEQUENCE</scope>
    <source>
        <tissue evidence="6">Shoot and root</tissue>
    </source>
</reference>
<comment type="subunit">
    <text evidence="4">Component of the small ribosomal subunit. Mature ribosomes consist of a small (40S) and a large (60S) subunit. The 40S subunit contains about 33 different proteins and 1 molecule of RNA (18S). The 60S subunit contains about 49 different proteins and 3 molecules of RNA (25S, 5.8S and 5S).</text>
</comment>
<comment type="subcellular location">
    <subcellularLocation>
        <location evidence="4">Cytoplasm</location>
    </subcellularLocation>
</comment>
<organism evidence="6">
    <name type="scientific">Hordeum vulgare subsp. vulgare</name>
    <name type="common">Domesticated barley</name>
    <dbReference type="NCBI Taxonomy" id="112509"/>
    <lineage>
        <taxon>Eukaryota</taxon>
        <taxon>Viridiplantae</taxon>
        <taxon>Streptophyta</taxon>
        <taxon>Embryophyta</taxon>
        <taxon>Tracheophyta</taxon>
        <taxon>Spermatophyta</taxon>
        <taxon>Magnoliopsida</taxon>
        <taxon>Liliopsida</taxon>
        <taxon>Poales</taxon>
        <taxon>Poaceae</taxon>
        <taxon>BOP clade</taxon>
        <taxon>Pooideae</taxon>
        <taxon>Triticodae</taxon>
        <taxon>Triticeae</taxon>
        <taxon>Hordeinae</taxon>
        <taxon>Hordeum</taxon>
    </lineage>
</organism>
<feature type="region of interest" description="Disordered" evidence="5">
    <location>
        <begin position="238"/>
        <end position="270"/>
    </location>
</feature>
<feature type="initiator methionine" description="Removed" evidence="4">
    <location>
        <position position="1"/>
    </location>
</feature>
<dbReference type="EMBL" id="AK365720">
    <property type="protein sequence ID" value="BAJ96923.1"/>
    <property type="molecule type" value="mRNA"/>
</dbReference>
<dbReference type="InterPro" id="IPR027500">
    <property type="entry name" value="Ribosomal_eS1_euk"/>
</dbReference>
<sequence>MAVGKNKRLSKGKKGLKKKVVDPFTRKEWYHVLAPSTFTNRYCSKTLINRTQGLKIAEDGLKGRVFEISQGDLNKDSKDEECYFRKFKLRVDEVQGRNCLTSFHSMELTSDKLRAMVKKWHTLIEAHVDIKTSDEYLLRVFVMAVTKRRPNQLKKTSYAQHSQVRQIRKKIFDIITKEVSTCELKEFVSKLTGDAIGKEIEAKCNSVYPLQNACIRKVKILKSPKYDVQKLLELYSGSASEESGRVAGGESGKIERPAGEFVEPVPSDSV</sequence>
<keyword evidence="2 4" id="KW-0689">Ribosomal protein</keyword>
<keyword evidence="3 4" id="KW-0687">Ribonucleoprotein</keyword>
<dbReference type="SMART" id="SM01397">
    <property type="entry name" value="Ribosomal_S3Ae"/>
    <property type="match status" value="1"/>
</dbReference>
<dbReference type="PANTHER" id="PTHR11830">
    <property type="entry name" value="40S RIBOSOMAL PROTEIN S3A"/>
    <property type="match status" value="1"/>
</dbReference>
<accession>F2DPA2</accession>
<evidence type="ECO:0000256" key="2">
    <source>
        <dbReference type="ARBA" id="ARBA00022980"/>
    </source>
</evidence>
<name>F2DPA2_HORVV</name>
<protein>
    <recommendedName>
        <fullName evidence="4">Small ribosomal subunit protein eS1</fullName>
    </recommendedName>
</protein>
<evidence type="ECO:0000256" key="4">
    <source>
        <dbReference type="HAMAP-Rule" id="MF_03122"/>
    </source>
</evidence>
<keyword evidence="1 4" id="KW-0963">Cytoplasm</keyword>
<evidence type="ECO:0000256" key="1">
    <source>
        <dbReference type="ARBA" id="ARBA00022490"/>
    </source>
</evidence>